<feature type="transmembrane region" description="Helical" evidence="9">
    <location>
        <begin position="31"/>
        <end position="50"/>
    </location>
</feature>
<name>A0A1I0HG18_9RHOB</name>
<evidence type="ECO:0000256" key="8">
    <source>
        <dbReference type="SAM" id="MobiDB-lite"/>
    </source>
</evidence>
<dbReference type="OrthoDB" id="9775735at2"/>
<evidence type="ECO:0000313" key="10">
    <source>
        <dbReference type="EMBL" id="SET82640.1"/>
    </source>
</evidence>
<feature type="transmembrane region" description="Helical" evidence="9">
    <location>
        <begin position="101"/>
        <end position="122"/>
    </location>
</feature>
<evidence type="ECO:0000313" key="11">
    <source>
        <dbReference type="Proteomes" id="UP000199180"/>
    </source>
</evidence>
<feature type="transmembrane region" description="Helical" evidence="9">
    <location>
        <begin position="207"/>
        <end position="231"/>
    </location>
</feature>
<keyword evidence="3" id="KW-0813">Transport</keyword>
<organism evidence="10 11">
    <name type="scientific">Paracoccus homiensis</name>
    <dbReference type="NCBI Taxonomy" id="364199"/>
    <lineage>
        <taxon>Bacteria</taxon>
        <taxon>Pseudomonadati</taxon>
        <taxon>Pseudomonadota</taxon>
        <taxon>Alphaproteobacteria</taxon>
        <taxon>Rhodobacterales</taxon>
        <taxon>Paracoccaceae</taxon>
        <taxon>Paracoccus</taxon>
    </lineage>
</organism>
<dbReference type="PANTHER" id="PTHR30047">
    <property type="entry name" value="HIGH-AFFINITY CHOLINE TRANSPORT PROTEIN-RELATED"/>
    <property type="match status" value="1"/>
</dbReference>
<evidence type="ECO:0000256" key="2">
    <source>
        <dbReference type="ARBA" id="ARBA00005658"/>
    </source>
</evidence>
<feature type="transmembrane region" description="Helical" evidence="9">
    <location>
        <begin position="341"/>
        <end position="363"/>
    </location>
</feature>
<dbReference type="GO" id="GO:0022857">
    <property type="term" value="F:transmembrane transporter activity"/>
    <property type="evidence" value="ECO:0007669"/>
    <property type="project" value="InterPro"/>
</dbReference>
<accession>A0A1I0HG18</accession>
<dbReference type="EMBL" id="FOHO01000011">
    <property type="protein sequence ID" value="SET82640.1"/>
    <property type="molecule type" value="Genomic_DNA"/>
</dbReference>
<feature type="transmembrane region" description="Helical" evidence="9">
    <location>
        <begin position="370"/>
        <end position="395"/>
    </location>
</feature>
<dbReference type="Pfam" id="PF02028">
    <property type="entry name" value="BCCT"/>
    <property type="match status" value="1"/>
</dbReference>
<keyword evidence="6 9" id="KW-1133">Transmembrane helix</keyword>
<feature type="transmembrane region" description="Helical" evidence="9">
    <location>
        <begin position="285"/>
        <end position="309"/>
    </location>
</feature>
<dbReference type="PROSITE" id="PS01303">
    <property type="entry name" value="BCCT"/>
    <property type="match status" value="1"/>
</dbReference>
<feature type="transmembrane region" description="Helical" evidence="9">
    <location>
        <begin position="251"/>
        <end position="273"/>
    </location>
</feature>
<reference evidence="10 11" key="1">
    <citation type="submission" date="2016-10" db="EMBL/GenBank/DDBJ databases">
        <authorList>
            <person name="de Groot N.N."/>
        </authorList>
    </citation>
    <scope>NUCLEOTIDE SEQUENCE [LARGE SCALE GENOMIC DNA]</scope>
    <source>
        <strain evidence="10 11">DSM 17862</strain>
    </source>
</reference>
<sequence length="564" mass="61897">MSEHSSGRHHVARSGFFAGLHPGMGMAAKGMIAFFVIFTILNLELASGLYKAVRAWIEGWFGWYYILLLIGVMFFCFWLMLSRHGRLRLGDDDSRPEFRNFSWFAMLFSAGIGVGILFFGVAEPIFYFDNSGAFGYPNNPHADMAGHLDMDMMRARDAMRVAFFHWGFHGWALYVLVGLCLAYFGFRKKLPLTMRSTLYPLIGERIYGPWGHLIDLLAVFGSVFGIATSLGLGSTQIATGMNVLFGLEVTLTLKIVLIVIVSIIATASTVSGVARGIRFISEWNIWLSILLLAAFVVIGPGKWLMAFFITSMGDYVWNFIPMGFWVATEEPDTAWQGGWTIFYWGWWIAWAPMVGVFIARISYGRTIREFMIGVLCVPSVAVFFWLCIFGGSAIWQELHMAGGPADAGGAGIIETVRNWELPSALYGTIGNIGASSWMGDMSWTTWPLSLLATVLLVSWFVTSADSGTLVITTMLAMGDVNPPNKFRVIWGAGIGATAIALLMSGGLNALQTALMSTAFPISFLVIAMVWGLAKSLREDSSAAPARAPAETLPDGTHLTQNLPA</sequence>
<comment type="similarity">
    <text evidence="2">Belongs to the BCCT transporter (TC 2.A.15) family.</text>
</comment>
<comment type="subcellular location">
    <subcellularLocation>
        <location evidence="1">Cell membrane</location>
        <topology evidence="1">Multi-pass membrane protein</topology>
    </subcellularLocation>
</comment>
<protein>
    <submittedName>
        <fullName evidence="10">Choline/glycine/proline betaine transport protein</fullName>
    </submittedName>
</protein>
<dbReference type="NCBIfam" id="TIGR00842">
    <property type="entry name" value="bcct"/>
    <property type="match status" value="1"/>
</dbReference>
<evidence type="ECO:0000256" key="5">
    <source>
        <dbReference type="ARBA" id="ARBA00022692"/>
    </source>
</evidence>
<dbReference type="Proteomes" id="UP000199180">
    <property type="component" value="Unassembled WGS sequence"/>
</dbReference>
<proteinExistence type="inferred from homology"/>
<dbReference type="RefSeq" id="WP_090736277.1">
    <property type="nucleotide sequence ID" value="NZ_FOHO01000011.1"/>
</dbReference>
<feature type="transmembrane region" description="Helical" evidence="9">
    <location>
        <begin position="62"/>
        <end position="81"/>
    </location>
</feature>
<feature type="transmembrane region" description="Helical" evidence="9">
    <location>
        <begin position="513"/>
        <end position="533"/>
    </location>
</feature>
<feature type="region of interest" description="Disordered" evidence="8">
    <location>
        <begin position="544"/>
        <end position="564"/>
    </location>
</feature>
<keyword evidence="7 9" id="KW-0472">Membrane</keyword>
<dbReference type="PANTHER" id="PTHR30047:SF7">
    <property type="entry name" value="HIGH-AFFINITY CHOLINE TRANSPORT PROTEIN"/>
    <property type="match status" value="1"/>
</dbReference>
<evidence type="ECO:0000256" key="6">
    <source>
        <dbReference type="ARBA" id="ARBA00022989"/>
    </source>
</evidence>
<evidence type="ECO:0000256" key="9">
    <source>
        <dbReference type="SAM" id="Phobius"/>
    </source>
</evidence>
<keyword evidence="4" id="KW-1003">Cell membrane</keyword>
<keyword evidence="11" id="KW-1185">Reference proteome</keyword>
<evidence type="ECO:0000256" key="4">
    <source>
        <dbReference type="ARBA" id="ARBA00022475"/>
    </source>
</evidence>
<keyword evidence="5 9" id="KW-0812">Transmembrane</keyword>
<evidence type="ECO:0000256" key="3">
    <source>
        <dbReference type="ARBA" id="ARBA00022448"/>
    </source>
</evidence>
<dbReference type="STRING" id="364199.SAMN04489858_11153"/>
<evidence type="ECO:0000256" key="7">
    <source>
        <dbReference type="ARBA" id="ARBA00023136"/>
    </source>
</evidence>
<feature type="transmembrane region" description="Helical" evidence="9">
    <location>
        <begin position="163"/>
        <end position="186"/>
    </location>
</feature>
<feature type="transmembrane region" description="Helical" evidence="9">
    <location>
        <begin position="488"/>
        <end position="507"/>
    </location>
</feature>
<dbReference type="AlphaFoldDB" id="A0A1I0HG18"/>
<evidence type="ECO:0000256" key="1">
    <source>
        <dbReference type="ARBA" id="ARBA00004651"/>
    </source>
</evidence>
<gene>
    <name evidence="10" type="ORF">SAMN04489858_11153</name>
</gene>
<dbReference type="InterPro" id="IPR018093">
    <property type="entry name" value="BCCT_CS"/>
</dbReference>
<dbReference type="GO" id="GO:0005886">
    <property type="term" value="C:plasma membrane"/>
    <property type="evidence" value="ECO:0007669"/>
    <property type="project" value="UniProtKB-SubCell"/>
</dbReference>
<feature type="transmembrane region" description="Helical" evidence="9">
    <location>
        <begin position="448"/>
        <end position="476"/>
    </location>
</feature>
<dbReference type="InterPro" id="IPR000060">
    <property type="entry name" value="BCCT_transptr"/>
</dbReference>